<name>A0A4V1NRI0_9FIRM</name>
<feature type="domain" description="Transposase (putative) YhgA-like" evidence="1">
    <location>
        <begin position="138"/>
        <end position="226"/>
    </location>
</feature>
<dbReference type="RefSeq" id="WP_118576301.1">
    <property type="nucleotide sequence ID" value="NZ_SDKC01000001.1"/>
</dbReference>
<dbReference type="OrthoDB" id="2066427at2"/>
<accession>A0A4V1NRI0</accession>
<protein>
    <submittedName>
        <fullName evidence="2">Transposase</fullName>
    </submittedName>
</protein>
<keyword evidence="3" id="KW-1185">Reference proteome</keyword>
<reference evidence="2 3" key="1">
    <citation type="submission" date="2019-01" db="EMBL/GenBank/DDBJ databases">
        <title>Blautia sp. nov. KGMB01111 isolated human feces.</title>
        <authorList>
            <person name="Park J.-E."/>
            <person name="Kim J.-S."/>
            <person name="Park S.-H."/>
        </authorList>
    </citation>
    <scope>NUCLEOTIDE SEQUENCE [LARGE SCALE GENOMIC DNA]</scope>
    <source>
        <strain evidence="2 3">KGMB01111</strain>
    </source>
</reference>
<dbReference type="AlphaFoldDB" id="A0A4V1NRI0"/>
<gene>
    <name evidence="2" type="ORF">ETP43_00195</name>
</gene>
<dbReference type="EMBL" id="SDKC01000001">
    <property type="protein sequence ID" value="RXS73825.1"/>
    <property type="molecule type" value="Genomic_DNA"/>
</dbReference>
<sequence length="322" mass="37159">MGKKDTITKNYMKENRVFADAFNYLLYNGQQMIQPEKLREIDTTEMAILQGGDQKHQDSETVQKYRDILKKTVVKEDGETVYLLLGVENQTDIHYAMPVRNLIYDALQYGKQVSDITAENRKTGKKRSGGEYLSGFYKEDKLTPVITLVIHFGTELWDGPESLHEMLRVNDKKILDYIPDYRIHLIDPARLTKEQLELFQTSLREVLGCIKYAKDKERLKEYITENTRMYMENAAAQVIKAITNTPITISEEEEEINVCQAVDEMIEDGRAEGRAEGELFGFIKAYTGLIKDGLLSVKEAALRMHMTEEKFVEEMEKVNEKS</sequence>
<evidence type="ECO:0000313" key="2">
    <source>
        <dbReference type="EMBL" id="RXS73825.1"/>
    </source>
</evidence>
<dbReference type="Proteomes" id="UP000290106">
    <property type="component" value="Unassembled WGS sequence"/>
</dbReference>
<evidence type="ECO:0000259" key="1">
    <source>
        <dbReference type="Pfam" id="PF04754"/>
    </source>
</evidence>
<dbReference type="Pfam" id="PF04754">
    <property type="entry name" value="Transposase_31"/>
    <property type="match status" value="1"/>
</dbReference>
<organism evidence="2 3">
    <name type="scientific">Blautia faecicola</name>
    <dbReference type="NCBI Taxonomy" id="2509240"/>
    <lineage>
        <taxon>Bacteria</taxon>
        <taxon>Bacillati</taxon>
        <taxon>Bacillota</taxon>
        <taxon>Clostridia</taxon>
        <taxon>Lachnospirales</taxon>
        <taxon>Lachnospiraceae</taxon>
        <taxon>Blautia</taxon>
    </lineage>
</organism>
<proteinExistence type="predicted"/>
<dbReference type="InterPro" id="IPR006842">
    <property type="entry name" value="Transposase_31"/>
</dbReference>
<evidence type="ECO:0000313" key="3">
    <source>
        <dbReference type="Proteomes" id="UP000290106"/>
    </source>
</evidence>
<comment type="caution">
    <text evidence="2">The sequence shown here is derived from an EMBL/GenBank/DDBJ whole genome shotgun (WGS) entry which is preliminary data.</text>
</comment>